<dbReference type="Proteomes" id="UP000018851">
    <property type="component" value="Chromosome"/>
</dbReference>
<evidence type="ECO:0000256" key="3">
    <source>
        <dbReference type="ARBA" id="ARBA00022691"/>
    </source>
</evidence>
<keyword evidence="4" id="KW-0680">Restriction system</keyword>
<sequence length="327" mass="37028">MKCGALFSGIGGFCLGFEQAGFSTAWAVEVNEHAATTYSQNLPHVRLLTKSVLDVSVSGDALEPVDVLHAGFPCQSFSQAGERRGFEDDRGKLFYEIIRLINEFGPNKPKVLVLENAPFLRYGEGGAWFLELQRAIRKAGYWFRPENSCELTANELTPLPQQRTRLFMVALSMDAFRSGRFEFPAEKDKNPKDMRKYIDFDGHAEDEYYLPTENRYFKMISSSVTDRECLYQLRKYEVRAKEPGVCPTLTANMGLGGHNVPFIMNSRGLRKLTEYECLSLQGFPEKFIFPDDVPRAKRYIQVGNAVTVPVAHLLAEKVRIRLAEEGL</sequence>
<dbReference type="EMBL" id="CP006644">
    <property type="protein sequence ID" value="AHE51696.1"/>
    <property type="molecule type" value="Genomic_DNA"/>
</dbReference>
<organism evidence="9 10">
    <name type="scientific">Sphingomonas sanxanigenens DSM 19645 = NX02</name>
    <dbReference type="NCBI Taxonomy" id="1123269"/>
    <lineage>
        <taxon>Bacteria</taxon>
        <taxon>Pseudomonadati</taxon>
        <taxon>Pseudomonadota</taxon>
        <taxon>Alphaproteobacteria</taxon>
        <taxon>Sphingomonadales</taxon>
        <taxon>Sphingomonadaceae</taxon>
        <taxon>Sphingomonas</taxon>
    </lineage>
</organism>
<evidence type="ECO:0000256" key="6">
    <source>
        <dbReference type="PROSITE-ProRule" id="PRU01016"/>
    </source>
</evidence>
<dbReference type="SUPFAM" id="SSF53335">
    <property type="entry name" value="S-adenosyl-L-methionine-dependent methyltransferases"/>
    <property type="match status" value="1"/>
</dbReference>
<dbReference type="InterPro" id="IPR029063">
    <property type="entry name" value="SAM-dependent_MTases_sf"/>
</dbReference>
<gene>
    <name evidence="9" type="ORF">NX02_12280</name>
</gene>
<dbReference type="PANTHER" id="PTHR10629">
    <property type="entry name" value="CYTOSINE-SPECIFIC METHYLTRANSFERASE"/>
    <property type="match status" value="1"/>
</dbReference>
<dbReference type="GO" id="GO:0003886">
    <property type="term" value="F:DNA (cytosine-5-)-methyltransferase activity"/>
    <property type="evidence" value="ECO:0007669"/>
    <property type="project" value="UniProtKB-EC"/>
</dbReference>
<evidence type="ECO:0000256" key="5">
    <source>
        <dbReference type="ARBA" id="ARBA00047422"/>
    </source>
</evidence>
<dbReference type="Pfam" id="PF00145">
    <property type="entry name" value="DNA_methylase"/>
    <property type="match status" value="1"/>
</dbReference>
<dbReference type="eggNOG" id="COG0270">
    <property type="taxonomic scope" value="Bacteria"/>
</dbReference>
<keyword evidence="2 6" id="KW-0808">Transferase</keyword>
<name>W0A3T0_9SPHN</name>
<dbReference type="GO" id="GO:0032259">
    <property type="term" value="P:methylation"/>
    <property type="evidence" value="ECO:0007669"/>
    <property type="project" value="UniProtKB-KW"/>
</dbReference>
<dbReference type="KEGG" id="ssan:NX02_12280"/>
<dbReference type="OrthoDB" id="9813719at2"/>
<accession>W0A3T0</accession>
<dbReference type="InterPro" id="IPR001525">
    <property type="entry name" value="C5_MeTfrase"/>
</dbReference>
<dbReference type="PROSITE" id="PS51679">
    <property type="entry name" value="SAM_MT_C5"/>
    <property type="match status" value="1"/>
</dbReference>
<dbReference type="PRINTS" id="PR00105">
    <property type="entry name" value="C5METTRFRASE"/>
</dbReference>
<keyword evidence="10" id="KW-1185">Reference proteome</keyword>
<dbReference type="RefSeq" id="WP_025292366.1">
    <property type="nucleotide sequence ID" value="NZ_CP006644.1"/>
</dbReference>
<dbReference type="REBASE" id="76143">
    <property type="entry name" value="M.Ssa19645ORF12280P"/>
</dbReference>
<dbReference type="STRING" id="1123269.NX02_12280"/>
<dbReference type="Gene3D" id="3.40.50.150">
    <property type="entry name" value="Vaccinia Virus protein VP39"/>
    <property type="match status" value="1"/>
</dbReference>
<evidence type="ECO:0000256" key="8">
    <source>
        <dbReference type="RuleBase" id="RU000417"/>
    </source>
</evidence>
<evidence type="ECO:0000313" key="10">
    <source>
        <dbReference type="Proteomes" id="UP000018851"/>
    </source>
</evidence>
<feature type="active site" evidence="6">
    <location>
        <position position="74"/>
    </location>
</feature>
<dbReference type="GO" id="GO:0009307">
    <property type="term" value="P:DNA restriction-modification system"/>
    <property type="evidence" value="ECO:0007669"/>
    <property type="project" value="UniProtKB-KW"/>
</dbReference>
<dbReference type="GO" id="GO:0003677">
    <property type="term" value="F:DNA binding"/>
    <property type="evidence" value="ECO:0007669"/>
    <property type="project" value="TreeGrafter"/>
</dbReference>
<dbReference type="EC" id="2.1.1.37" evidence="8"/>
<reference evidence="9 10" key="1">
    <citation type="submission" date="2013-07" db="EMBL/GenBank/DDBJ databases">
        <title>Completed genome of Sphingomonas sanxanigenens NX02.</title>
        <authorList>
            <person name="Ma T."/>
            <person name="Huang H."/>
            <person name="Wu M."/>
            <person name="Li X."/>
            <person name="Li G."/>
        </authorList>
    </citation>
    <scope>NUCLEOTIDE SEQUENCE [LARGE SCALE GENOMIC DNA]</scope>
    <source>
        <strain evidence="9 10">NX02</strain>
    </source>
</reference>
<dbReference type="NCBIfam" id="TIGR00675">
    <property type="entry name" value="dcm"/>
    <property type="match status" value="1"/>
</dbReference>
<dbReference type="HOGENOM" id="CLU_006958_0_1_5"/>
<dbReference type="PROSITE" id="PS00094">
    <property type="entry name" value="C5_MTASE_1"/>
    <property type="match status" value="1"/>
</dbReference>
<evidence type="ECO:0000256" key="4">
    <source>
        <dbReference type="ARBA" id="ARBA00022747"/>
    </source>
</evidence>
<keyword evidence="3 6" id="KW-0949">S-adenosyl-L-methionine</keyword>
<dbReference type="GO" id="GO:0044027">
    <property type="term" value="P:negative regulation of gene expression via chromosomal CpG island methylation"/>
    <property type="evidence" value="ECO:0007669"/>
    <property type="project" value="TreeGrafter"/>
</dbReference>
<dbReference type="Gene3D" id="3.90.120.10">
    <property type="entry name" value="DNA Methylase, subunit A, domain 2"/>
    <property type="match status" value="1"/>
</dbReference>
<dbReference type="InterPro" id="IPR018117">
    <property type="entry name" value="C5_DNA_meth_AS"/>
</dbReference>
<evidence type="ECO:0000256" key="2">
    <source>
        <dbReference type="ARBA" id="ARBA00022679"/>
    </source>
</evidence>
<protein>
    <recommendedName>
        <fullName evidence="8">Cytosine-specific methyltransferase</fullName>
        <ecNumber evidence="8">2.1.1.37</ecNumber>
    </recommendedName>
</protein>
<dbReference type="PANTHER" id="PTHR10629:SF52">
    <property type="entry name" value="DNA (CYTOSINE-5)-METHYLTRANSFERASE 1"/>
    <property type="match status" value="1"/>
</dbReference>
<dbReference type="PATRIC" id="fig|1123269.5.peg.2385"/>
<comment type="catalytic activity">
    <reaction evidence="5 8">
        <text>a 2'-deoxycytidine in DNA + S-adenosyl-L-methionine = a 5-methyl-2'-deoxycytidine in DNA + S-adenosyl-L-homocysteine + H(+)</text>
        <dbReference type="Rhea" id="RHEA:13681"/>
        <dbReference type="Rhea" id="RHEA-COMP:11369"/>
        <dbReference type="Rhea" id="RHEA-COMP:11370"/>
        <dbReference type="ChEBI" id="CHEBI:15378"/>
        <dbReference type="ChEBI" id="CHEBI:57856"/>
        <dbReference type="ChEBI" id="CHEBI:59789"/>
        <dbReference type="ChEBI" id="CHEBI:85452"/>
        <dbReference type="ChEBI" id="CHEBI:85454"/>
        <dbReference type="EC" id="2.1.1.37"/>
    </reaction>
</comment>
<evidence type="ECO:0000256" key="1">
    <source>
        <dbReference type="ARBA" id="ARBA00022603"/>
    </source>
</evidence>
<dbReference type="InterPro" id="IPR050390">
    <property type="entry name" value="C5-Methyltransferase"/>
</dbReference>
<comment type="similarity">
    <text evidence="6 7">Belongs to the class I-like SAM-binding methyltransferase superfamily. C5-methyltransferase family.</text>
</comment>
<evidence type="ECO:0000256" key="7">
    <source>
        <dbReference type="RuleBase" id="RU000416"/>
    </source>
</evidence>
<keyword evidence="1 6" id="KW-0489">Methyltransferase</keyword>
<dbReference type="AlphaFoldDB" id="W0A3T0"/>
<proteinExistence type="inferred from homology"/>
<evidence type="ECO:0000313" key="9">
    <source>
        <dbReference type="EMBL" id="AHE51696.1"/>
    </source>
</evidence>